<accession>A0A1F4SQB1</accession>
<proteinExistence type="predicted"/>
<reference evidence="1 2" key="1">
    <citation type="journal article" date="2016" name="Nat. Commun.">
        <title>Thousands of microbial genomes shed light on interconnected biogeochemical processes in an aquifer system.</title>
        <authorList>
            <person name="Anantharaman K."/>
            <person name="Brown C.T."/>
            <person name="Hug L.A."/>
            <person name="Sharon I."/>
            <person name="Castelle C.J."/>
            <person name="Probst A.J."/>
            <person name="Thomas B.C."/>
            <person name="Singh A."/>
            <person name="Wilkins M.J."/>
            <person name="Karaoz U."/>
            <person name="Brodie E.L."/>
            <person name="Williams K.H."/>
            <person name="Hubbard S.S."/>
            <person name="Banfield J.F."/>
        </authorList>
    </citation>
    <scope>NUCLEOTIDE SEQUENCE [LARGE SCALE GENOMIC DNA]</scope>
</reference>
<dbReference type="EMBL" id="MEUB01000027">
    <property type="protein sequence ID" value="OGC22599.1"/>
    <property type="molecule type" value="Genomic_DNA"/>
</dbReference>
<dbReference type="Proteomes" id="UP000178417">
    <property type="component" value="Unassembled WGS sequence"/>
</dbReference>
<name>A0A1F4SQB1_UNCSA</name>
<evidence type="ECO:0000313" key="2">
    <source>
        <dbReference type="Proteomes" id="UP000178417"/>
    </source>
</evidence>
<dbReference type="AlphaFoldDB" id="A0A1F4SQB1"/>
<comment type="caution">
    <text evidence="1">The sequence shown here is derived from an EMBL/GenBank/DDBJ whole genome shotgun (WGS) entry which is preliminary data.</text>
</comment>
<sequence length="332" mass="38312">MGNSDKKKIGLWRNQPLNQLLIEGDKPFKLRYVFPSGRQAISYSLHHIGLGRSNRVAFPEWSSQCVINAIARVCTPIPMYEVLSHKIHVDAVLLYEQWGWPFIDEAIKQIMDWSKKTIIIQDMVDSAHFNAKNELKYNSIQIVSFSKILGLSGGGLALHNSKLLSFTPDIESEKNLRIMETIEKKQKSKIFNYFFKENIKAIISDLERWVINNNILKAIEIEKLLRQKNAEKLLNNKLSGSWPLWMKKAIENGAGPGIAPILKGFSIDIMLEFKKLLMLKHHIETEIYHFNWSGNPFKPKYEKCLAVPIHGMMDKIDLLLKFLENNEKLLLN</sequence>
<gene>
    <name evidence="1" type="ORF">A2310_07535</name>
</gene>
<dbReference type="STRING" id="1802579.A2310_07535"/>
<organism evidence="1 2">
    <name type="scientific">candidate division WOR-1 bacterium RIFOXYB2_FULL_37_13</name>
    <dbReference type="NCBI Taxonomy" id="1802579"/>
    <lineage>
        <taxon>Bacteria</taxon>
        <taxon>Bacillati</taxon>
        <taxon>Saganbacteria</taxon>
    </lineage>
</organism>
<evidence type="ECO:0008006" key="3">
    <source>
        <dbReference type="Google" id="ProtNLM"/>
    </source>
</evidence>
<protein>
    <recommendedName>
        <fullName evidence="3">DegT/DnrJ/EryC1/StrS aminotransferase</fullName>
    </recommendedName>
</protein>
<evidence type="ECO:0000313" key="1">
    <source>
        <dbReference type="EMBL" id="OGC22599.1"/>
    </source>
</evidence>